<evidence type="ECO:0000313" key="3">
    <source>
        <dbReference type="EMBL" id="KIK35575.1"/>
    </source>
</evidence>
<proteinExistence type="predicted"/>
<keyword evidence="2" id="KW-0812">Transmembrane</keyword>
<dbReference type="EMBL" id="KN835610">
    <property type="protein sequence ID" value="KIK35575.1"/>
    <property type="molecule type" value="Genomic_DNA"/>
</dbReference>
<accession>A0A0C9ZDJ8</accession>
<gene>
    <name evidence="3" type="ORF">CY34DRAFT_95844</name>
</gene>
<name>A0A0C9ZDJ8_9AGAM</name>
<feature type="non-terminal residue" evidence="3">
    <location>
        <position position="1"/>
    </location>
</feature>
<sequence>WIGFDAESGAHRIYFEDHRNIAIEHNVSFDRQIEEGPALAPHSLIERESETTKVNQQMPHHQAPMNTHQSSNPPQVQTPPNDSLGPNFEHAPTPYYQVTLPFFLDSLTYDFSSHYSDFIPCISILFHVFLFISIYFCLFLFFF</sequence>
<protein>
    <submittedName>
        <fullName evidence="3">Uncharacterized protein</fullName>
    </submittedName>
</protein>
<evidence type="ECO:0000256" key="1">
    <source>
        <dbReference type="SAM" id="MobiDB-lite"/>
    </source>
</evidence>
<evidence type="ECO:0000256" key="2">
    <source>
        <dbReference type="SAM" id="Phobius"/>
    </source>
</evidence>
<keyword evidence="4" id="KW-1185">Reference proteome</keyword>
<organism evidence="3 4">
    <name type="scientific">Suillus luteus UH-Slu-Lm8-n1</name>
    <dbReference type="NCBI Taxonomy" id="930992"/>
    <lineage>
        <taxon>Eukaryota</taxon>
        <taxon>Fungi</taxon>
        <taxon>Dikarya</taxon>
        <taxon>Basidiomycota</taxon>
        <taxon>Agaricomycotina</taxon>
        <taxon>Agaricomycetes</taxon>
        <taxon>Agaricomycetidae</taxon>
        <taxon>Boletales</taxon>
        <taxon>Suillineae</taxon>
        <taxon>Suillaceae</taxon>
        <taxon>Suillus</taxon>
    </lineage>
</organism>
<dbReference type="InParanoid" id="A0A0C9ZDJ8"/>
<dbReference type="Proteomes" id="UP000054485">
    <property type="component" value="Unassembled WGS sequence"/>
</dbReference>
<reference evidence="3 4" key="1">
    <citation type="submission" date="2014-04" db="EMBL/GenBank/DDBJ databases">
        <authorList>
            <consortium name="DOE Joint Genome Institute"/>
            <person name="Kuo A."/>
            <person name="Ruytinx J."/>
            <person name="Rineau F."/>
            <person name="Colpaert J."/>
            <person name="Kohler A."/>
            <person name="Nagy L.G."/>
            <person name="Floudas D."/>
            <person name="Copeland A."/>
            <person name="Barry K.W."/>
            <person name="Cichocki N."/>
            <person name="Veneault-Fourrey C."/>
            <person name="LaButti K."/>
            <person name="Lindquist E.A."/>
            <person name="Lipzen A."/>
            <person name="Lundell T."/>
            <person name="Morin E."/>
            <person name="Murat C."/>
            <person name="Sun H."/>
            <person name="Tunlid A."/>
            <person name="Henrissat B."/>
            <person name="Grigoriev I.V."/>
            <person name="Hibbett D.S."/>
            <person name="Martin F."/>
            <person name="Nordberg H.P."/>
            <person name="Cantor M.N."/>
            <person name="Hua S.X."/>
        </authorList>
    </citation>
    <scope>NUCLEOTIDE SEQUENCE [LARGE SCALE GENOMIC DNA]</scope>
    <source>
        <strain evidence="3 4">UH-Slu-Lm8-n1</strain>
    </source>
</reference>
<reference evidence="4" key="2">
    <citation type="submission" date="2015-01" db="EMBL/GenBank/DDBJ databases">
        <title>Evolutionary Origins and Diversification of the Mycorrhizal Mutualists.</title>
        <authorList>
            <consortium name="DOE Joint Genome Institute"/>
            <consortium name="Mycorrhizal Genomics Consortium"/>
            <person name="Kohler A."/>
            <person name="Kuo A."/>
            <person name="Nagy L.G."/>
            <person name="Floudas D."/>
            <person name="Copeland A."/>
            <person name="Barry K.W."/>
            <person name="Cichocki N."/>
            <person name="Veneault-Fourrey C."/>
            <person name="LaButti K."/>
            <person name="Lindquist E.A."/>
            <person name="Lipzen A."/>
            <person name="Lundell T."/>
            <person name="Morin E."/>
            <person name="Murat C."/>
            <person name="Riley R."/>
            <person name="Ohm R."/>
            <person name="Sun H."/>
            <person name="Tunlid A."/>
            <person name="Henrissat B."/>
            <person name="Grigoriev I.V."/>
            <person name="Hibbett D.S."/>
            <person name="Martin F."/>
        </authorList>
    </citation>
    <scope>NUCLEOTIDE SEQUENCE [LARGE SCALE GENOMIC DNA]</scope>
    <source>
        <strain evidence="4">UH-Slu-Lm8-n1</strain>
    </source>
</reference>
<keyword evidence="2" id="KW-1133">Transmembrane helix</keyword>
<feature type="compositionally biased region" description="Polar residues" evidence="1">
    <location>
        <begin position="52"/>
        <end position="81"/>
    </location>
</feature>
<dbReference type="OrthoDB" id="2802215at2759"/>
<evidence type="ECO:0000313" key="4">
    <source>
        <dbReference type="Proteomes" id="UP000054485"/>
    </source>
</evidence>
<feature type="region of interest" description="Disordered" evidence="1">
    <location>
        <begin position="42"/>
        <end position="84"/>
    </location>
</feature>
<feature type="transmembrane region" description="Helical" evidence="2">
    <location>
        <begin position="124"/>
        <end position="142"/>
    </location>
</feature>
<dbReference type="HOGENOM" id="CLU_1810890_0_0_1"/>
<dbReference type="AlphaFoldDB" id="A0A0C9ZDJ8"/>
<keyword evidence="2" id="KW-0472">Membrane</keyword>